<dbReference type="InterPro" id="IPR016187">
    <property type="entry name" value="CTDL_fold"/>
</dbReference>
<comment type="subcellular location">
    <subcellularLocation>
        <location evidence="1">Membrane</location>
        <topology evidence="1">Single-pass type I membrane protein</topology>
    </subcellularLocation>
</comment>
<dbReference type="InterPro" id="IPR001304">
    <property type="entry name" value="C-type_lectin-like"/>
</dbReference>
<keyword evidence="5 10" id="KW-0472">Membrane</keyword>
<evidence type="ECO:0000256" key="10">
    <source>
        <dbReference type="SAM" id="Phobius"/>
    </source>
</evidence>
<proteinExistence type="inferred from homology"/>
<dbReference type="InterPro" id="IPR051008">
    <property type="entry name" value="Telomere_Capping_Maintenance"/>
</dbReference>
<dbReference type="STRING" id="109895.A0A507E4U5"/>
<comment type="similarity">
    <text evidence="8">Belongs to the MTC6 family.</text>
</comment>
<keyword evidence="2 10" id="KW-0812">Transmembrane</keyword>
<evidence type="ECO:0000313" key="13">
    <source>
        <dbReference type="EMBL" id="TPX58864.1"/>
    </source>
</evidence>
<protein>
    <recommendedName>
        <fullName evidence="9">Maintenance of telomere capping protein 6</fullName>
    </recommendedName>
</protein>
<keyword evidence="6" id="KW-0325">Glycoprotein</keyword>
<evidence type="ECO:0000313" key="14">
    <source>
        <dbReference type="Proteomes" id="UP000318582"/>
    </source>
</evidence>
<dbReference type="CDD" id="cd00037">
    <property type="entry name" value="CLECT"/>
    <property type="match status" value="1"/>
</dbReference>
<evidence type="ECO:0000256" key="4">
    <source>
        <dbReference type="ARBA" id="ARBA00022989"/>
    </source>
</evidence>
<dbReference type="InterPro" id="IPR057530">
    <property type="entry name" value="TIM-barrel_MTC6"/>
</dbReference>
<feature type="chain" id="PRO_5021463864" description="Maintenance of telomere capping protein 6" evidence="11">
    <location>
        <begin position="28"/>
        <end position="558"/>
    </location>
</feature>
<evidence type="ECO:0000256" key="11">
    <source>
        <dbReference type="SAM" id="SignalP"/>
    </source>
</evidence>
<comment type="caution">
    <text evidence="13">The sequence shown here is derived from an EMBL/GenBank/DDBJ whole genome shotgun (WGS) entry which is preliminary data.</text>
</comment>
<evidence type="ECO:0000256" key="6">
    <source>
        <dbReference type="ARBA" id="ARBA00023180"/>
    </source>
</evidence>
<evidence type="ECO:0000259" key="12">
    <source>
        <dbReference type="PROSITE" id="PS50041"/>
    </source>
</evidence>
<keyword evidence="3 11" id="KW-0732">Signal</keyword>
<dbReference type="InterPro" id="IPR016186">
    <property type="entry name" value="C-type_lectin-like/link_sf"/>
</dbReference>
<evidence type="ECO:0000256" key="8">
    <source>
        <dbReference type="ARBA" id="ARBA00038159"/>
    </source>
</evidence>
<comment type="function">
    <text evidence="7">May be involved in telomere capping.</text>
</comment>
<dbReference type="Pfam" id="PF25506">
    <property type="entry name" value="TIM-barrel_MTC6"/>
    <property type="match status" value="1"/>
</dbReference>
<dbReference type="SUPFAM" id="SSF56436">
    <property type="entry name" value="C-type lectin-like"/>
    <property type="match status" value="1"/>
</dbReference>
<evidence type="ECO:0000256" key="3">
    <source>
        <dbReference type="ARBA" id="ARBA00022729"/>
    </source>
</evidence>
<evidence type="ECO:0000256" key="5">
    <source>
        <dbReference type="ARBA" id="ARBA00023136"/>
    </source>
</evidence>
<dbReference type="Gene3D" id="3.10.100.10">
    <property type="entry name" value="Mannose-Binding Protein A, subunit A"/>
    <property type="match status" value="1"/>
</dbReference>
<dbReference type="PROSITE" id="PS50041">
    <property type="entry name" value="C_TYPE_LECTIN_2"/>
    <property type="match status" value="1"/>
</dbReference>
<dbReference type="PANTHER" id="PTHR35518:SF2">
    <property type="entry name" value="MAINTENANCE OF TELOMERE CAPPING PROTEIN 6"/>
    <property type="match status" value="1"/>
</dbReference>
<dbReference type="EMBL" id="QEAQ01000031">
    <property type="protein sequence ID" value="TPX58864.1"/>
    <property type="molecule type" value="Genomic_DNA"/>
</dbReference>
<dbReference type="AlphaFoldDB" id="A0A507E4U5"/>
<evidence type="ECO:0000256" key="9">
    <source>
        <dbReference type="ARBA" id="ARBA00039865"/>
    </source>
</evidence>
<gene>
    <name evidence="13" type="ORF">PhCBS80983_g02853</name>
</gene>
<keyword evidence="14" id="KW-1185">Reference proteome</keyword>
<evidence type="ECO:0000256" key="2">
    <source>
        <dbReference type="ARBA" id="ARBA00022692"/>
    </source>
</evidence>
<dbReference type="Proteomes" id="UP000318582">
    <property type="component" value="Unassembled WGS sequence"/>
</dbReference>
<sequence>MKVWTAPLFTPVVLLLQWVALLPLALAEELSPSDTQAITVAIRTQRDLSLSLPLNRATGPGLVLETTILSKNYTIETFQLTEKLLATLVRRVVVDIYWDNNAKIWQMCPEPYPPNTAASQTSITDTVKVGDVVCSAIPLTFDAVGKQVPQWLVSDTGGEYLNAVVAIILNLHDLKVANLSPANASTPFQTLGQSVRSPRVYTPKMLSNYRAVNSSTSPYSNVRSGNVTNISESWPSGVELVNAGTQILIGFGTSDLNNSSGYDVDGDKDVIFSSEELRGVPSIVTTIFPGSDVPSCAAPGSGISMQGTGFDLAYPRYNGATGSGQTTVSWSWPYVMDAPSKPFTPALIRQLVSCGFIPLYNVTFSLEMLSASVWSWEPGQPSASSGRDCAFIRKSTGRWSVDVCKAAYPVACQLRSGDASVSDPFNWTIAPQAHNFVSAASACPEPYVFAVPKNAQENAALAAVIAASDVGNVWINLNQVLPTCWAEGYQSKCPYTVTDTSYQAFIGATLKQGIVIVIVFALFVFFKCRRQMRVSRLSKRKAEVRRKIRQRDYVTVPA</sequence>
<dbReference type="PANTHER" id="PTHR35518">
    <property type="entry name" value="MAINTENANCE OF TELOMOERE CAPPING"/>
    <property type="match status" value="1"/>
</dbReference>
<evidence type="ECO:0000256" key="7">
    <source>
        <dbReference type="ARBA" id="ARBA00037703"/>
    </source>
</evidence>
<keyword evidence="4 10" id="KW-1133">Transmembrane helix</keyword>
<accession>A0A507E4U5</accession>
<reference evidence="13 14" key="1">
    <citation type="journal article" date="2019" name="Sci. Rep.">
        <title>Comparative genomics of chytrid fungi reveal insights into the obligate biotrophic and pathogenic lifestyle of Synchytrium endobioticum.</title>
        <authorList>
            <person name="van de Vossenberg B.T.L.H."/>
            <person name="Warris S."/>
            <person name="Nguyen H.D.T."/>
            <person name="van Gent-Pelzer M.P.E."/>
            <person name="Joly D.L."/>
            <person name="van de Geest H.C."/>
            <person name="Bonants P.J.M."/>
            <person name="Smith D.S."/>
            <person name="Levesque C.A."/>
            <person name="van der Lee T.A.J."/>
        </authorList>
    </citation>
    <scope>NUCLEOTIDE SEQUENCE [LARGE SCALE GENOMIC DNA]</scope>
    <source>
        <strain evidence="13 14">CBS 809.83</strain>
    </source>
</reference>
<feature type="domain" description="C-type lectin" evidence="12">
    <location>
        <begin position="375"/>
        <end position="413"/>
    </location>
</feature>
<name>A0A507E4U5_9FUNG</name>
<feature type="signal peptide" evidence="11">
    <location>
        <begin position="1"/>
        <end position="27"/>
    </location>
</feature>
<dbReference type="GO" id="GO:0016020">
    <property type="term" value="C:membrane"/>
    <property type="evidence" value="ECO:0007669"/>
    <property type="project" value="UniProtKB-SubCell"/>
</dbReference>
<evidence type="ECO:0000256" key="1">
    <source>
        <dbReference type="ARBA" id="ARBA00004479"/>
    </source>
</evidence>
<feature type="transmembrane region" description="Helical" evidence="10">
    <location>
        <begin position="502"/>
        <end position="526"/>
    </location>
</feature>
<organism evidence="13 14">
    <name type="scientific">Powellomyces hirtus</name>
    <dbReference type="NCBI Taxonomy" id="109895"/>
    <lineage>
        <taxon>Eukaryota</taxon>
        <taxon>Fungi</taxon>
        <taxon>Fungi incertae sedis</taxon>
        <taxon>Chytridiomycota</taxon>
        <taxon>Chytridiomycota incertae sedis</taxon>
        <taxon>Chytridiomycetes</taxon>
        <taxon>Spizellomycetales</taxon>
        <taxon>Powellomycetaceae</taxon>
        <taxon>Powellomyces</taxon>
    </lineage>
</organism>